<dbReference type="EMBL" id="BGPR01031115">
    <property type="protein sequence ID" value="GBO03988.1"/>
    <property type="molecule type" value="Genomic_DNA"/>
</dbReference>
<evidence type="ECO:0000256" key="1">
    <source>
        <dbReference type="SAM" id="MobiDB-lite"/>
    </source>
</evidence>
<organism evidence="2 3">
    <name type="scientific">Araneus ventricosus</name>
    <name type="common">Orbweaver spider</name>
    <name type="synonym">Epeira ventricosa</name>
    <dbReference type="NCBI Taxonomy" id="182803"/>
    <lineage>
        <taxon>Eukaryota</taxon>
        <taxon>Metazoa</taxon>
        <taxon>Ecdysozoa</taxon>
        <taxon>Arthropoda</taxon>
        <taxon>Chelicerata</taxon>
        <taxon>Arachnida</taxon>
        <taxon>Araneae</taxon>
        <taxon>Araneomorphae</taxon>
        <taxon>Entelegynae</taxon>
        <taxon>Araneoidea</taxon>
        <taxon>Araneidae</taxon>
        <taxon>Araneus</taxon>
    </lineage>
</organism>
<gene>
    <name evidence="2" type="ORF">AVEN_124880_1</name>
</gene>
<evidence type="ECO:0000313" key="2">
    <source>
        <dbReference type="EMBL" id="GBO03988.1"/>
    </source>
</evidence>
<sequence>MERSTQTAFLHLRALRSTAAPTPPPPSKCETPPTPISSRERERVPFAHVITPVAFQHLWPGSPNRKPGFQDKVNIQTSDHTMPILIGFSQ</sequence>
<comment type="caution">
    <text evidence="2">The sequence shown here is derived from an EMBL/GenBank/DDBJ whole genome shotgun (WGS) entry which is preliminary data.</text>
</comment>
<evidence type="ECO:0000313" key="3">
    <source>
        <dbReference type="Proteomes" id="UP000499080"/>
    </source>
</evidence>
<name>A0A4Y2TTW6_ARAVE</name>
<dbReference type="AlphaFoldDB" id="A0A4Y2TTW6"/>
<proteinExistence type="predicted"/>
<keyword evidence="3" id="KW-1185">Reference proteome</keyword>
<protein>
    <submittedName>
        <fullName evidence="2">Uncharacterized protein</fullName>
    </submittedName>
</protein>
<dbReference type="Proteomes" id="UP000499080">
    <property type="component" value="Unassembled WGS sequence"/>
</dbReference>
<feature type="compositionally biased region" description="Pro residues" evidence="1">
    <location>
        <begin position="21"/>
        <end position="35"/>
    </location>
</feature>
<accession>A0A4Y2TTW6</accession>
<feature type="region of interest" description="Disordered" evidence="1">
    <location>
        <begin position="15"/>
        <end position="39"/>
    </location>
</feature>
<reference evidence="2 3" key="1">
    <citation type="journal article" date="2019" name="Sci. Rep.">
        <title>Orb-weaving spider Araneus ventricosus genome elucidates the spidroin gene catalogue.</title>
        <authorList>
            <person name="Kono N."/>
            <person name="Nakamura H."/>
            <person name="Ohtoshi R."/>
            <person name="Moran D.A.P."/>
            <person name="Shinohara A."/>
            <person name="Yoshida Y."/>
            <person name="Fujiwara M."/>
            <person name="Mori M."/>
            <person name="Tomita M."/>
            <person name="Arakawa K."/>
        </authorList>
    </citation>
    <scope>NUCLEOTIDE SEQUENCE [LARGE SCALE GENOMIC DNA]</scope>
</reference>